<evidence type="ECO:0000313" key="4">
    <source>
        <dbReference type="Proteomes" id="UP001501237"/>
    </source>
</evidence>
<dbReference type="PANTHER" id="PTHR38110:SF1">
    <property type="entry name" value="THIOESTERASE DOMAIN-CONTAINING PROTEIN"/>
    <property type="match status" value="1"/>
</dbReference>
<dbReference type="InterPro" id="IPR049449">
    <property type="entry name" value="TesB_ACOT8-like_N"/>
</dbReference>
<organism evidence="3 4">
    <name type="scientific">Actinocorallia longicatena</name>
    <dbReference type="NCBI Taxonomy" id="111803"/>
    <lineage>
        <taxon>Bacteria</taxon>
        <taxon>Bacillati</taxon>
        <taxon>Actinomycetota</taxon>
        <taxon>Actinomycetes</taxon>
        <taxon>Streptosporangiales</taxon>
        <taxon>Thermomonosporaceae</taxon>
        <taxon>Actinocorallia</taxon>
    </lineage>
</organism>
<dbReference type="PANTHER" id="PTHR38110">
    <property type="entry name" value="CHROMOSOME 23, WHOLE GENOME SHOTGUN SEQUENCE"/>
    <property type="match status" value="1"/>
</dbReference>
<dbReference type="InterPro" id="IPR029069">
    <property type="entry name" value="HotDog_dom_sf"/>
</dbReference>
<keyword evidence="4" id="KW-1185">Reference proteome</keyword>
<dbReference type="Proteomes" id="UP001501237">
    <property type="component" value="Unassembled WGS sequence"/>
</dbReference>
<dbReference type="SUPFAM" id="SSF54637">
    <property type="entry name" value="Thioesterase/thiol ester dehydrase-isomerase"/>
    <property type="match status" value="2"/>
</dbReference>
<sequence>MTRFADATGIVPLGEGRYRAELDEGFGFGAALNGGYLMATVMRAVVAESRHEHPVATAVNFLRPAGPGPAEIVVEQRKDGKTASMARATLVQDGKAILDAQVTTGTLDLEAVPVYCGPAPAMAPLEACQTSGRGSAERGFPARVDMRFDPAAMGWLDGRPTGRPEMRAYFRLAEHDDPDPYVLALALDALIPVVSNTGIYGWSPTVELTWHLRALPAPGWLTVHGTGRLVSDGWFDENVEIWDARGTLVAQSHQLARAARGR</sequence>
<protein>
    <submittedName>
        <fullName evidence="3">Thioesterase family protein</fullName>
    </submittedName>
</protein>
<evidence type="ECO:0000259" key="1">
    <source>
        <dbReference type="Pfam" id="PF13622"/>
    </source>
</evidence>
<feature type="domain" description="Acyl-CoA thioesterase-like C-terminal" evidence="2">
    <location>
        <begin position="135"/>
        <end position="256"/>
    </location>
</feature>
<accession>A0ABP6QL58</accession>
<dbReference type="InterPro" id="IPR052389">
    <property type="entry name" value="Sec_Metab_Biosynth-Assoc"/>
</dbReference>
<comment type="caution">
    <text evidence="3">The sequence shown here is derived from an EMBL/GenBank/DDBJ whole genome shotgun (WGS) entry which is preliminary data.</text>
</comment>
<reference evidence="4" key="1">
    <citation type="journal article" date="2019" name="Int. J. Syst. Evol. Microbiol.">
        <title>The Global Catalogue of Microorganisms (GCM) 10K type strain sequencing project: providing services to taxonomists for standard genome sequencing and annotation.</title>
        <authorList>
            <consortium name="The Broad Institute Genomics Platform"/>
            <consortium name="The Broad Institute Genome Sequencing Center for Infectious Disease"/>
            <person name="Wu L."/>
            <person name="Ma J."/>
        </authorList>
    </citation>
    <scope>NUCLEOTIDE SEQUENCE [LARGE SCALE GENOMIC DNA]</scope>
    <source>
        <strain evidence="4">JCM 9377</strain>
    </source>
</reference>
<dbReference type="InterPro" id="IPR042171">
    <property type="entry name" value="Acyl-CoA_hotdog"/>
</dbReference>
<dbReference type="Gene3D" id="2.40.160.210">
    <property type="entry name" value="Acyl-CoA thioesterase, double hotdog domain"/>
    <property type="match status" value="1"/>
</dbReference>
<dbReference type="Pfam" id="PF20789">
    <property type="entry name" value="4HBT_3C"/>
    <property type="match status" value="1"/>
</dbReference>
<dbReference type="EMBL" id="BAAAUV010000024">
    <property type="protein sequence ID" value="GAA3232780.1"/>
    <property type="molecule type" value="Genomic_DNA"/>
</dbReference>
<dbReference type="RefSeq" id="WP_344835862.1">
    <property type="nucleotide sequence ID" value="NZ_BAAAUV010000024.1"/>
</dbReference>
<gene>
    <name evidence="3" type="ORF">GCM10010468_64880</name>
</gene>
<proteinExistence type="predicted"/>
<dbReference type="Pfam" id="PF13622">
    <property type="entry name" value="4HBT_3"/>
    <property type="match status" value="1"/>
</dbReference>
<feature type="domain" description="Acyl-CoA thioesterase-like N-terminal HotDog" evidence="1">
    <location>
        <begin position="27"/>
        <end position="104"/>
    </location>
</feature>
<evidence type="ECO:0000313" key="3">
    <source>
        <dbReference type="EMBL" id="GAA3232780.1"/>
    </source>
</evidence>
<name>A0ABP6QL58_9ACTN</name>
<evidence type="ECO:0000259" key="2">
    <source>
        <dbReference type="Pfam" id="PF20789"/>
    </source>
</evidence>
<dbReference type="InterPro" id="IPR049450">
    <property type="entry name" value="ACOT8-like_C"/>
</dbReference>